<reference evidence="2" key="2">
    <citation type="journal article" date="2007" name="Science">
        <title>Draft genome sequence of the sexually transmitted pathogen Trichomonas vaginalis.</title>
        <authorList>
            <person name="Carlton J.M."/>
            <person name="Hirt R.P."/>
            <person name="Silva J.C."/>
            <person name="Delcher A.L."/>
            <person name="Schatz M."/>
            <person name="Zhao Q."/>
            <person name="Wortman J.R."/>
            <person name="Bidwell S.L."/>
            <person name="Alsmark U.C.M."/>
            <person name="Besteiro S."/>
            <person name="Sicheritz-Ponten T."/>
            <person name="Noel C.J."/>
            <person name="Dacks J.B."/>
            <person name="Foster P.G."/>
            <person name="Simillion C."/>
            <person name="Van de Peer Y."/>
            <person name="Miranda-Saavedra D."/>
            <person name="Barton G.J."/>
            <person name="Westrop G.D."/>
            <person name="Mueller S."/>
            <person name="Dessi D."/>
            <person name="Fiori P.L."/>
            <person name="Ren Q."/>
            <person name="Paulsen I."/>
            <person name="Zhang H."/>
            <person name="Bastida-Corcuera F.D."/>
            <person name="Simoes-Barbosa A."/>
            <person name="Brown M.T."/>
            <person name="Hayes R.D."/>
            <person name="Mukherjee M."/>
            <person name="Okumura C.Y."/>
            <person name="Schneider R."/>
            <person name="Smith A.J."/>
            <person name="Vanacova S."/>
            <person name="Villalvazo M."/>
            <person name="Haas B.J."/>
            <person name="Pertea M."/>
            <person name="Feldblyum T.V."/>
            <person name="Utterback T.R."/>
            <person name="Shu C.L."/>
            <person name="Osoegawa K."/>
            <person name="de Jong P.J."/>
            <person name="Hrdy I."/>
            <person name="Horvathova L."/>
            <person name="Zubacova Z."/>
            <person name="Dolezal P."/>
            <person name="Malik S.B."/>
            <person name="Logsdon J.M. Jr."/>
            <person name="Henze K."/>
            <person name="Gupta A."/>
            <person name="Wang C.C."/>
            <person name="Dunne R.L."/>
            <person name="Upcroft J.A."/>
            <person name="Upcroft P."/>
            <person name="White O."/>
            <person name="Salzberg S.L."/>
            <person name="Tang P."/>
            <person name="Chiu C.-H."/>
            <person name="Lee Y.-S."/>
            <person name="Embley T.M."/>
            <person name="Coombs G.H."/>
            <person name="Mottram J.C."/>
            <person name="Tachezy J."/>
            <person name="Fraser-Liggett C.M."/>
            <person name="Johnson P.J."/>
        </authorList>
    </citation>
    <scope>NUCLEOTIDE SEQUENCE [LARGE SCALE GENOMIC DNA]</scope>
    <source>
        <strain evidence="2">G3</strain>
    </source>
</reference>
<evidence type="ECO:0000313" key="2">
    <source>
        <dbReference type="EMBL" id="EAX96447.1"/>
    </source>
</evidence>
<dbReference type="VEuPathDB" id="TrichDB:TVAG_284170"/>
<name>A2FF80_TRIV3</name>
<dbReference type="SMR" id="A2FF80"/>
<sequence>MGDKIEEALNLFNSMGYDSDQEIIITVLVIIIFSPTEKVGGKFRILKNKENGRYRVLFRDNHERVLLNHYVNPDIQFNYKEGEQKGVKYHVIEYETYDFAQLTENQEPKKVKITVTSPPSKPEYTENLYTALLDAQKKNAALLGIKN</sequence>
<accession>A2FF80</accession>
<reference evidence="2" key="1">
    <citation type="submission" date="2006-10" db="EMBL/GenBank/DDBJ databases">
        <authorList>
            <person name="Amadeo P."/>
            <person name="Zhao Q."/>
            <person name="Wortman J."/>
            <person name="Fraser-Liggett C."/>
            <person name="Carlton J."/>
        </authorList>
    </citation>
    <scope>NUCLEOTIDE SEQUENCE</scope>
    <source>
        <strain evidence="2">G3</strain>
    </source>
</reference>
<dbReference type="EMBL" id="DS113758">
    <property type="protein sequence ID" value="EAX96447.1"/>
    <property type="molecule type" value="Genomic_DNA"/>
</dbReference>
<dbReference type="VEuPathDB" id="TrichDB:TVAGG3_1078390"/>
<dbReference type="Proteomes" id="UP000001542">
    <property type="component" value="Unassembled WGS sequence"/>
</dbReference>
<organism evidence="2 3">
    <name type="scientific">Trichomonas vaginalis (strain ATCC PRA-98 / G3)</name>
    <dbReference type="NCBI Taxonomy" id="412133"/>
    <lineage>
        <taxon>Eukaryota</taxon>
        <taxon>Metamonada</taxon>
        <taxon>Parabasalia</taxon>
        <taxon>Trichomonadida</taxon>
        <taxon>Trichomonadidae</taxon>
        <taxon>Trichomonas</taxon>
    </lineage>
</organism>
<evidence type="ECO:0000259" key="1">
    <source>
        <dbReference type="PROSITE" id="PS50196"/>
    </source>
</evidence>
<protein>
    <recommendedName>
        <fullName evidence="1">RanBD1 domain-containing protein</fullName>
    </recommendedName>
</protein>
<dbReference type="AlphaFoldDB" id="A2FF80"/>
<dbReference type="Pfam" id="PF00638">
    <property type="entry name" value="Ran_BP1"/>
    <property type="match status" value="1"/>
</dbReference>
<dbReference type="InterPro" id="IPR000156">
    <property type="entry name" value="Ran_bind_dom"/>
</dbReference>
<evidence type="ECO:0000313" key="3">
    <source>
        <dbReference type="Proteomes" id="UP000001542"/>
    </source>
</evidence>
<dbReference type="RefSeq" id="XP_001309377.1">
    <property type="nucleotide sequence ID" value="XM_001309376.1"/>
</dbReference>
<dbReference type="KEGG" id="tva:4754219"/>
<dbReference type="InParanoid" id="A2FF80"/>
<dbReference type="PROSITE" id="PS50196">
    <property type="entry name" value="RANBD1"/>
    <property type="match status" value="1"/>
</dbReference>
<gene>
    <name evidence="2" type="ORF">TVAG_284170</name>
</gene>
<proteinExistence type="predicted"/>
<keyword evidence="3" id="KW-1185">Reference proteome</keyword>
<dbReference type="InterPro" id="IPR011993">
    <property type="entry name" value="PH-like_dom_sf"/>
</dbReference>
<dbReference type="Gene3D" id="2.30.29.30">
    <property type="entry name" value="Pleckstrin-homology domain (PH domain)/Phosphotyrosine-binding domain (PTB)"/>
    <property type="match status" value="1"/>
</dbReference>
<dbReference type="SUPFAM" id="SSF50729">
    <property type="entry name" value="PH domain-like"/>
    <property type="match status" value="1"/>
</dbReference>
<feature type="domain" description="RanBD1" evidence="1">
    <location>
        <begin position="1"/>
        <end position="137"/>
    </location>
</feature>